<name>A0A8S1RG30_9CILI</name>
<evidence type="ECO:0000313" key="2">
    <source>
        <dbReference type="EMBL" id="CAD8125919.1"/>
    </source>
</evidence>
<evidence type="ECO:0000313" key="3">
    <source>
        <dbReference type="Proteomes" id="UP000692954"/>
    </source>
</evidence>
<feature type="transmembrane region" description="Helical" evidence="1">
    <location>
        <begin position="1241"/>
        <end position="1259"/>
    </location>
</feature>
<proteinExistence type="predicted"/>
<evidence type="ECO:0000256" key="1">
    <source>
        <dbReference type="SAM" id="Phobius"/>
    </source>
</evidence>
<protein>
    <recommendedName>
        <fullName evidence="4">Transmembrane protein</fullName>
    </recommendedName>
</protein>
<reference evidence="2" key="1">
    <citation type="submission" date="2021-01" db="EMBL/GenBank/DDBJ databases">
        <authorList>
            <consortium name="Genoscope - CEA"/>
            <person name="William W."/>
        </authorList>
    </citation>
    <scope>NUCLEOTIDE SEQUENCE</scope>
</reference>
<keyword evidence="1" id="KW-0472">Membrane</keyword>
<keyword evidence="3" id="KW-1185">Reference proteome</keyword>
<dbReference type="EMBL" id="CAJJDN010000163">
    <property type="protein sequence ID" value="CAD8125919.1"/>
    <property type="molecule type" value="Genomic_DNA"/>
</dbReference>
<evidence type="ECO:0008006" key="4">
    <source>
        <dbReference type="Google" id="ProtNLM"/>
    </source>
</evidence>
<accession>A0A8S1RG30</accession>
<keyword evidence="1" id="KW-1133">Transmembrane helix</keyword>
<sequence length="1264" mass="151315">MNSLFMITYYVTFTIAELISIQKAILLENEKVFSLNQIIVFPLNNYQNIQYLDSIEFPLIELKDTIIIRNQFSITNIQSIIINDNDQLAIMTINNNEMICIIQINTYLIDGELSYQNCTINFKFQLENCSQVYQISNNRLIILCFQHSKIMTLLLQNFQNQVINKYELEVSEQTLNCKYHLINQDENIIIYQTNCNMTLIHIFKIQNEDIKLYYNNSIQSLLQLEQNEFKELGQLISIQICVFTNLIIQFQYNKFLCKNMILDCIYIYKENQTFKKTIKTFDFCQKSQNLQRTNEGYWLFKNRLLNVVIDGYEDSILVNNKLIIYSKQELQIFFSQKFSNKWQIQIQAIIPVGDLHYFALLNIQGELQIYKLVNEQFYFSNFNSTSNYIVKRQIYDFYQTEGNYTVIKIEEYDQNNPPFLINNQKINFKIRNLQNKLCFYINQIQESIPFEITNIKIDERNVKYQYQTQGFSCKYNNNILYKNLWLIEDKDQRQILILENSQKINIYICFQGLLINRFIIPIHINYVKTVTSSEYLSFCIIYPKEFQFYQFNDLSLSHKSISIKEKINKTLIYKNEIILILDNCKLIQLKFNDFKSTLINLDINYHICSEIQYIVNLNHVITFDSIIQFRDGKIITMLKQPHKILQVGNIMYFVIFSQNQENIDISLYYSYLNESTKLYNLPLYEFQIKFPINYDYQELFLLVLAQNKQENDFLLIYNCSSTSIKSLVQIIRIDKDHQFFGFINSKFDFFFIQNGSIVIQNINQICLQFEHYPYYTHNHFISQFTYDLTLKPSLKKLKQLEQIKFTQKFINMNQSLFLLKDDFVKIDSYGYIELINIYGKINEIEVLEKDQFIIIPPFTLFQTNDKIYCLLYKNNLCIQFDFTFHQIYFNITQQFQIAISLDNHCKIFFDQMLEAYLIIEIVGNLIEKKMKILKLQFDKMNAGNESFNQIKETTSLIEIQNIGIIEVLNIKGLIIIVNDLFERFLIFLQYDKLIELKLYSIYFTLDGYFIRNGTYLFIAANNFQLELVIHSYNYQNQQMKQTTLFYFQLNISQMLLDYYSNDFTLELKYIKITFADINLNLLQVKAFLFFTEFFAFSIELHFDIMKQILQKSYISSIFRYIESSKFETLLYLDEYFMVIKVLDKSKPLLIFYELSLILQKTYHDSIYQVKDQNYTLIEKHNLTHHVIIQFENDALQINFIQLSKYQIKQIKECNSSPTLLLQNDINNLIVQTMIFDQKSTFNFQGIVVFFCFIFILLYTKRKNN</sequence>
<dbReference type="OrthoDB" id="311722at2759"/>
<dbReference type="Proteomes" id="UP000692954">
    <property type="component" value="Unassembled WGS sequence"/>
</dbReference>
<keyword evidence="1" id="KW-0812">Transmembrane</keyword>
<gene>
    <name evidence="2" type="ORF">PSON_ATCC_30995.1.T1630056</name>
</gene>
<dbReference type="AlphaFoldDB" id="A0A8S1RG30"/>
<organism evidence="2 3">
    <name type="scientific">Paramecium sonneborni</name>
    <dbReference type="NCBI Taxonomy" id="65129"/>
    <lineage>
        <taxon>Eukaryota</taxon>
        <taxon>Sar</taxon>
        <taxon>Alveolata</taxon>
        <taxon>Ciliophora</taxon>
        <taxon>Intramacronucleata</taxon>
        <taxon>Oligohymenophorea</taxon>
        <taxon>Peniculida</taxon>
        <taxon>Parameciidae</taxon>
        <taxon>Paramecium</taxon>
    </lineage>
</organism>
<comment type="caution">
    <text evidence="2">The sequence shown here is derived from an EMBL/GenBank/DDBJ whole genome shotgun (WGS) entry which is preliminary data.</text>
</comment>